<evidence type="ECO:0000256" key="1">
    <source>
        <dbReference type="ARBA" id="ARBA00022722"/>
    </source>
</evidence>
<dbReference type="RefSeq" id="WP_125747778.1">
    <property type="nucleotide sequence ID" value="NZ_JBHTON010000005.1"/>
</dbReference>
<gene>
    <name evidence="5" type="ORF">ACFQ5J_02315</name>
</gene>
<comment type="caution">
    <text evidence="5">The sequence shown here is derived from an EMBL/GenBank/DDBJ whole genome shotgun (WGS) entry which is preliminary data.</text>
</comment>
<evidence type="ECO:0000313" key="6">
    <source>
        <dbReference type="Proteomes" id="UP001597252"/>
    </source>
</evidence>
<evidence type="ECO:0000256" key="3">
    <source>
        <dbReference type="ARBA" id="ARBA00022839"/>
    </source>
</evidence>
<dbReference type="Pfam" id="PF00929">
    <property type="entry name" value="RNase_T"/>
    <property type="match status" value="1"/>
</dbReference>
<evidence type="ECO:0000313" key="5">
    <source>
        <dbReference type="EMBL" id="MFD1484060.1"/>
    </source>
</evidence>
<keyword evidence="6" id="KW-1185">Reference proteome</keyword>
<evidence type="ECO:0000256" key="2">
    <source>
        <dbReference type="ARBA" id="ARBA00022801"/>
    </source>
</evidence>
<proteinExistence type="predicted"/>
<dbReference type="PANTHER" id="PTHR30231:SF4">
    <property type="entry name" value="PROTEIN NEN2"/>
    <property type="match status" value="1"/>
</dbReference>
<dbReference type="InterPro" id="IPR012337">
    <property type="entry name" value="RNaseH-like_sf"/>
</dbReference>
<protein>
    <submittedName>
        <fullName evidence="5">Exonuclease domain-containing protein</fullName>
    </submittedName>
</protein>
<dbReference type="Gene3D" id="3.30.420.10">
    <property type="entry name" value="Ribonuclease H-like superfamily/Ribonuclease H"/>
    <property type="match status" value="1"/>
</dbReference>
<dbReference type="CDD" id="cd06127">
    <property type="entry name" value="DEDDh"/>
    <property type="match status" value="1"/>
</dbReference>
<evidence type="ECO:0000259" key="4">
    <source>
        <dbReference type="SMART" id="SM00479"/>
    </source>
</evidence>
<organism evidence="5 6">
    <name type="scientific">Lacticaseibacillus baoqingensis</name>
    <dbReference type="NCBI Taxonomy" id="2486013"/>
    <lineage>
        <taxon>Bacteria</taxon>
        <taxon>Bacillati</taxon>
        <taxon>Bacillota</taxon>
        <taxon>Bacilli</taxon>
        <taxon>Lactobacillales</taxon>
        <taxon>Lactobacillaceae</taxon>
        <taxon>Lacticaseibacillus</taxon>
    </lineage>
</organism>
<dbReference type="InterPro" id="IPR036397">
    <property type="entry name" value="RNaseH_sf"/>
</dbReference>
<accession>A0ABW4E6B8</accession>
<feature type="domain" description="Exonuclease" evidence="4">
    <location>
        <begin position="1"/>
        <end position="170"/>
    </location>
</feature>
<keyword evidence="2" id="KW-0378">Hydrolase</keyword>
<keyword evidence="1" id="KW-0540">Nuclease</keyword>
<reference evidence="6" key="1">
    <citation type="journal article" date="2019" name="Int. J. Syst. Evol. Microbiol.">
        <title>The Global Catalogue of Microorganisms (GCM) 10K type strain sequencing project: providing services to taxonomists for standard genome sequencing and annotation.</title>
        <authorList>
            <consortium name="The Broad Institute Genomics Platform"/>
            <consortium name="The Broad Institute Genome Sequencing Center for Infectious Disease"/>
            <person name="Wu L."/>
            <person name="Ma J."/>
        </authorList>
    </citation>
    <scope>NUCLEOTIDE SEQUENCE [LARGE SCALE GENOMIC DNA]</scope>
    <source>
        <strain evidence="6">CCM 8903</strain>
    </source>
</reference>
<dbReference type="SMART" id="SM00479">
    <property type="entry name" value="EXOIII"/>
    <property type="match status" value="1"/>
</dbReference>
<name>A0ABW4E6B8_9LACO</name>
<dbReference type="InterPro" id="IPR013520">
    <property type="entry name" value="Ribonucl_H"/>
</dbReference>
<dbReference type="EMBL" id="JBHTON010000005">
    <property type="protein sequence ID" value="MFD1484060.1"/>
    <property type="molecule type" value="Genomic_DNA"/>
</dbReference>
<dbReference type="GO" id="GO:0004527">
    <property type="term" value="F:exonuclease activity"/>
    <property type="evidence" value="ECO:0007669"/>
    <property type="project" value="UniProtKB-KW"/>
</dbReference>
<dbReference type="SUPFAM" id="SSF53098">
    <property type="entry name" value="Ribonuclease H-like"/>
    <property type="match status" value="1"/>
</dbReference>
<dbReference type="Proteomes" id="UP001597252">
    <property type="component" value="Unassembled WGS sequence"/>
</dbReference>
<keyword evidence="3 5" id="KW-0269">Exonuclease</keyword>
<sequence length="178" mass="20412">MKIVIDTETTGTNNRLDEILQLSIIDYDTGAVLMDEYFKPAHKRRWFEAQRVNGISPALVADKRVIAAALSEIQAIFDQTSQVIDYNSSFDVGFLQVAGVTVKAPVLDVMLMFSPIYGEWNDYYGNYKWQSLTVAAAYFHYQWPAHAHNSLADCYATRFVYQKILERDNRIRLTNSKL</sequence>
<dbReference type="PANTHER" id="PTHR30231">
    <property type="entry name" value="DNA POLYMERASE III SUBUNIT EPSILON"/>
    <property type="match status" value="1"/>
</dbReference>